<dbReference type="InterPro" id="IPR005467">
    <property type="entry name" value="His_kinase_dom"/>
</dbReference>
<evidence type="ECO:0000256" key="2">
    <source>
        <dbReference type="ARBA" id="ARBA00012438"/>
    </source>
</evidence>
<keyword evidence="8" id="KW-0812">Transmembrane</keyword>
<keyword evidence="6" id="KW-0067">ATP-binding</keyword>
<accession>A0A6B0T3B2</accession>
<feature type="transmembrane region" description="Helical" evidence="8">
    <location>
        <begin position="102"/>
        <end position="124"/>
    </location>
</feature>
<gene>
    <name evidence="10" type="ORF">GRX01_06490</name>
</gene>
<dbReference type="EMBL" id="WUUS01000003">
    <property type="protein sequence ID" value="MXR40989.1"/>
    <property type="molecule type" value="Genomic_DNA"/>
</dbReference>
<organism evidence="10 11">
    <name type="scientific">Halobaculum saliterrae</name>
    <dbReference type="NCBI Taxonomy" id="2073113"/>
    <lineage>
        <taxon>Archaea</taxon>
        <taxon>Methanobacteriati</taxon>
        <taxon>Methanobacteriota</taxon>
        <taxon>Stenosarchaea group</taxon>
        <taxon>Halobacteria</taxon>
        <taxon>Halobacteriales</taxon>
        <taxon>Haloferacaceae</taxon>
        <taxon>Halobaculum</taxon>
    </lineage>
</organism>
<keyword evidence="8" id="KW-1133">Transmembrane helix</keyword>
<feature type="transmembrane region" description="Helical" evidence="8">
    <location>
        <begin position="67"/>
        <end position="90"/>
    </location>
</feature>
<dbReference type="InterPro" id="IPR036890">
    <property type="entry name" value="HATPase_C_sf"/>
</dbReference>
<dbReference type="OrthoDB" id="3369at2157"/>
<dbReference type="GO" id="GO:0005524">
    <property type="term" value="F:ATP binding"/>
    <property type="evidence" value="ECO:0007669"/>
    <property type="project" value="UniProtKB-KW"/>
</dbReference>
<reference evidence="10 11" key="1">
    <citation type="submission" date="2019-12" db="EMBL/GenBank/DDBJ databases">
        <title>Isolation and characterization of three novel carbon monoxide-oxidizing members of Halobacteria from salione crusts and soils.</title>
        <authorList>
            <person name="Myers M.R."/>
            <person name="King G.M."/>
        </authorList>
    </citation>
    <scope>NUCLEOTIDE SEQUENCE [LARGE SCALE GENOMIC DNA]</scope>
    <source>
        <strain evidence="10 11">WSA2</strain>
    </source>
</reference>
<feature type="transmembrane region" description="Helical" evidence="8">
    <location>
        <begin position="34"/>
        <end position="55"/>
    </location>
</feature>
<dbReference type="InterPro" id="IPR050980">
    <property type="entry name" value="2C_sensor_his_kinase"/>
</dbReference>
<protein>
    <recommendedName>
        <fullName evidence="2">histidine kinase</fullName>
        <ecNumber evidence="2">2.7.13.3</ecNumber>
    </recommendedName>
</protein>
<dbReference type="EC" id="2.7.13.3" evidence="2"/>
<dbReference type="Proteomes" id="UP000437065">
    <property type="component" value="Unassembled WGS sequence"/>
</dbReference>
<keyword evidence="11" id="KW-1185">Reference proteome</keyword>
<evidence type="ECO:0000313" key="11">
    <source>
        <dbReference type="Proteomes" id="UP000437065"/>
    </source>
</evidence>
<proteinExistence type="predicted"/>
<dbReference type="InterPro" id="IPR003594">
    <property type="entry name" value="HATPase_dom"/>
</dbReference>
<evidence type="ECO:0000256" key="7">
    <source>
        <dbReference type="SAM" id="MobiDB-lite"/>
    </source>
</evidence>
<feature type="region of interest" description="Disordered" evidence="7">
    <location>
        <begin position="353"/>
        <end position="372"/>
    </location>
</feature>
<name>A0A6B0T3B2_9EURY</name>
<keyword evidence="8" id="KW-0472">Membrane</keyword>
<dbReference type="Pfam" id="PF02518">
    <property type="entry name" value="HATPase_c"/>
    <property type="match status" value="1"/>
</dbReference>
<evidence type="ECO:0000256" key="6">
    <source>
        <dbReference type="ARBA" id="ARBA00022840"/>
    </source>
</evidence>
<sequence>MIRDRGAKLFPAALAAAVLTLAIAHVVVDDDSPAIELAEASILLVFAAVLAFVAHRVRRERLAPDRVCRLVATSLGAGVVVGGLSAVYAASRYASAEPVTEGWFVLSIGWSLGTSSGGLVGYYVERVRAERAAQVQLTGRLTVLHRVLRHNIRNEVGVIRGIADSAAETTEDPDVATDLRTLIDHVDRVHELSEKAQTLADLWNAGDSVETDLAAVARAELRRFRDQHPAVEVDASIPDRATAVVHPSVEVAIREALGNAAQHNDDTVAVSLTVDEGESWTTVTVVDDGSHIPGEELDALSELHEFPLKHVTGLGLWVIYWVVELSGGRLEIENRDPRGVRVELRFRSEGRARSTSTVSEGDVDLPDDVRRT</sequence>
<evidence type="ECO:0000256" key="5">
    <source>
        <dbReference type="ARBA" id="ARBA00022777"/>
    </source>
</evidence>
<evidence type="ECO:0000256" key="8">
    <source>
        <dbReference type="SAM" id="Phobius"/>
    </source>
</evidence>
<dbReference type="RefSeq" id="WP_159664676.1">
    <property type="nucleotide sequence ID" value="NZ_WUUS01000003.1"/>
</dbReference>
<feature type="domain" description="Histidine kinase" evidence="9">
    <location>
        <begin position="147"/>
        <end position="350"/>
    </location>
</feature>
<comment type="catalytic activity">
    <reaction evidence="1">
        <text>ATP + protein L-histidine = ADP + protein N-phospho-L-histidine.</text>
        <dbReference type="EC" id="2.7.13.3"/>
    </reaction>
</comment>
<dbReference type="AlphaFoldDB" id="A0A6B0T3B2"/>
<dbReference type="SUPFAM" id="SSF55874">
    <property type="entry name" value="ATPase domain of HSP90 chaperone/DNA topoisomerase II/histidine kinase"/>
    <property type="match status" value="1"/>
</dbReference>
<evidence type="ECO:0000256" key="3">
    <source>
        <dbReference type="ARBA" id="ARBA00022679"/>
    </source>
</evidence>
<evidence type="ECO:0000256" key="1">
    <source>
        <dbReference type="ARBA" id="ARBA00000085"/>
    </source>
</evidence>
<keyword evidence="3" id="KW-0808">Transferase</keyword>
<dbReference type="SMART" id="SM00387">
    <property type="entry name" value="HATPase_c"/>
    <property type="match status" value="1"/>
</dbReference>
<keyword evidence="4" id="KW-0547">Nucleotide-binding</keyword>
<dbReference type="PROSITE" id="PS50109">
    <property type="entry name" value="HIS_KIN"/>
    <property type="match status" value="1"/>
</dbReference>
<evidence type="ECO:0000313" key="10">
    <source>
        <dbReference type="EMBL" id="MXR40989.1"/>
    </source>
</evidence>
<evidence type="ECO:0000256" key="4">
    <source>
        <dbReference type="ARBA" id="ARBA00022741"/>
    </source>
</evidence>
<evidence type="ECO:0000259" key="9">
    <source>
        <dbReference type="PROSITE" id="PS50109"/>
    </source>
</evidence>
<dbReference type="Gene3D" id="3.30.565.10">
    <property type="entry name" value="Histidine kinase-like ATPase, C-terminal domain"/>
    <property type="match status" value="1"/>
</dbReference>
<comment type="caution">
    <text evidence="10">The sequence shown here is derived from an EMBL/GenBank/DDBJ whole genome shotgun (WGS) entry which is preliminary data.</text>
</comment>
<keyword evidence="5" id="KW-0418">Kinase</keyword>
<dbReference type="PANTHER" id="PTHR44936:SF10">
    <property type="entry name" value="SENSOR PROTEIN RSTB"/>
    <property type="match status" value="1"/>
</dbReference>
<dbReference type="GO" id="GO:0004673">
    <property type="term" value="F:protein histidine kinase activity"/>
    <property type="evidence" value="ECO:0007669"/>
    <property type="project" value="UniProtKB-EC"/>
</dbReference>
<dbReference type="PANTHER" id="PTHR44936">
    <property type="entry name" value="SENSOR PROTEIN CREC"/>
    <property type="match status" value="1"/>
</dbReference>